<organism evidence="1 2">
    <name type="scientific">Roseovarius tolerans</name>
    <dbReference type="NCBI Taxonomy" id="74031"/>
    <lineage>
        <taxon>Bacteria</taxon>
        <taxon>Pseudomonadati</taxon>
        <taxon>Pseudomonadota</taxon>
        <taxon>Alphaproteobacteria</taxon>
        <taxon>Rhodobacterales</taxon>
        <taxon>Roseobacteraceae</taxon>
        <taxon>Roseovarius</taxon>
    </lineage>
</organism>
<dbReference type="RefSeq" id="WP_139194638.1">
    <property type="nucleotide sequence ID" value="NZ_FOBO01000037.1"/>
</dbReference>
<evidence type="ECO:0000313" key="1">
    <source>
        <dbReference type="EMBL" id="SEN84126.1"/>
    </source>
</evidence>
<gene>
    <name evidence="1" type="ORF">SAMN04488077_1376</name>
</gene>
<feature type="non-terminal residue" evidence="1">
    <location>
        <position position="289"/>
    </location>
</feature>
<protein>
    <submittedName>
        <fullName evidence="1">Uncharacterized protein</fullName>
    </submittedName>
</protein>
<sequence>MARVGPPRKPKNDWFLLLRGASSAERKNEWMKRITALAKVLENAAQGSGAQVLAIQAGVSVEDAVKSFLWPRANDIYWSLCLAGKWQLCEGDKSASIGEIRKRLTSLDEAYEALALTMCDRAVGHCDNDDVEHLNIEEEFRLLGFLDDEIESLLSEPWTAVDYLNKAITDIRGWMYIYEANGRGSLASIVVAELVAAFFDQANIAMETAGASQASKLLDVKFSRSGTIPANSYCLAVEGALIALEVWSSPTVGCPKGMCASSDNLGHQSVLSFGGSGSSLIKFMRFQFR</sequence>
<proteinExistence type="predicted"/>
<dbReference type="AlphaFoldDB" id="A0A1H8JV14"/>
<accession>A0A1H8JV14</accession>
<reference evidence="1 2" key="1">
    <citation type="submission" date="2016-10" db="EMBL/GenBank/DDBJ databases">
        <authorList>
            <person name="de Groot N.N."/>
        </authorList>
    </citation>
    <scope>NUCLEOTIDE SEQUENCE [LARGE SCALE GENOMIC DNA]</scope>
    <source>
        <strain evidence="1 2">DSM 11457</strain>
    </source>
</reference>
<name>A0A1H8JV14_9RHOB</name>
<evidence type="ECO:0000313" key="2">
    <source>
        <dbReference type="Proteomes" id="UP000182160"/>
    </source>
</evidence>
<dbReference type="Proteomes" id="UP000182160">
    <property type="component" value="Unassembled WGS sequence"/>
</dbReference>
<dbReference type="EMBL" id="FOBO01000037">
    <property type="protein sequence ID" value="SEN84126.1"/>
    <property type="molecule type" value="Genomic_DNA"/>
</dbReference>